<protein>
    <submittedName>
        <fullName evidence="1">Uncharacterized protein</fullName>
    </submittedName>
</protein>
<name>A0AB35RLM5_9ENTR</name>
<dbReference type="AlphaFoldDB" id="A0AB35RLM5"/>
<evidence type="ECO:0000313" key="1">
    <source>
        <dbReference type="EMBL" id="MDV2861866.1"/>
    </source>
</evidence>
<gene>
    <name evidence="1" type="ORF">R0H02_05230</name>
</gene>
<dbReference type="EMBL" id="JAWJAC010000003">
    <property type="protein sequence ID" value="MDV2861866.1"/>
    <property type="molecule type" value="Genomic_DNA"/>
</dbReference>
<proteinExistence type="predicted"/>
<accession>A0AB35RLM5</accession>
<comment type="caution">
    <text evidence="1">The sequence shown here is derived from an EMBL/GenBank/DDBJ whole genome shotgun (WGS) entry which is preliminary data.</text>
</comment>
<sequence length="211" mass="23040">MKVAIVYQGRCIQIYEDNTGQTIDELSLSNPAVTFVDVDLIAAAINDYYNPADGFFYVDTDFTHLSGWTPPVLVSDVLPVVLQQLASNAEWYCNAALVVPYNFERGSSWDTQVMEARAWTADNSYVPVLLNAMVAHSNGGWTLPELAANIISNDDGWKEAIGNVLGQVKEKRMALTALVAQVNAGTADVSAITNFDTNLVLPDFVPVDKYA</sequence>
<dbReference type="Proteomes" id="UP001286589">
    <property type="component" value="Unassembled WGS sequence"/>
</dbReference>
<dbReference type="RefSeq" id="WP_317101440.1">
    <property type="nucleotide sequence ID" value="NZ_JAWJAC010000003.1"/>
</dbReference>
<keyword evidence="2" id="KW-1185">Reference proteome</keyword>
<evidence type="ECO:0000313" key="2">
    <source>
        <dbReference type="Proteomes" id="UP001286589"/>
    </source>
</evidence>
<reference evidence="1 2" key="1">
    <citation type="submission" date="2023-10" db="EMBL/GenBank/DDBJ databases">
        <title>Phytobacter spp. The emergence of a new genus of hospital-origin enterobacteria encoding carbapenemases in Argentina.</title>
        <authorList>
            <person name="Vay C."/>
            <person name="Almuzara M."/>
            <person name="Traglia G.M."/>
            <person name="Campos J."/>
        </authorList>
    </citation>
    <scope>NUCLEOTIDE SEQUENCE [LARGE SCALE GENOMIC DNA]</scope>
    <source>
        <strain evidence="1 2">CVMA36</strain>
    </source>
</reference>
<organism evidence="1 2">
    <name type="scientific">Phytobacter ursingii</name>
    <dbReference type="NCBI Taxonomy" id="1972431"/>
    <lineage>
        <taxon>Bacteria</taxon>
        <taxon>Pseudomonadati</taxon>
        <taxon>Pseudomonadota</taxon>
        <taxon>Gammaproteobacteria</taxon>
        <taxon>Enterobacterales</taxon>
        <taxon>Enterobacteriaceae</taxon>
        <taxon>Phytobacter</taxon>
    </lineage>
</organism>